<feature type="compositionally biased region" description="Polar residues" evidence="1">
    <location>
        <begin position="59"/>
        <end position="85"/>
    </location>
</feature>
<dbReference type="Proteomes" id="UP001432027">
    <property type="component" value="Unassembled WGS sequence"/>
</dbReference>
<reference evidence="2" key="1">
    <citation type="submission" date="2023-10" db="EMBL/GenBank/DDBJ databases">
        <title>Genome assembly of Pristionchus species.</title>
        <authorList>
            <person name="Yoshida K."/>
            <person name="Sommer R.J."/>
        </authorList>
    </citation>
    <scope>NUCLEOTIDE SEQUENCE</scope>
    <source>
        <strain evidence="2">RS0144</strain>
    </source>
</reference>
<evidence type="ECO:0000313" key="3">
    <source>
        <dbReference type="Proteomes" id="UP001432027"/>
    </source>
</evidence>
<proteinExistence type="predicted"/>
<dbReference type="EMBL" id="BTSX01000005">
    <property type="protein sequence ID" value="GMS99763.1"/>
    <property type="molecule type" value="Genomic_DNA"/>
</dbReference>
<organism evidence="2 3">
    <name type="scientific">Pristionchus entomophagus</name>
    <dbReference type="NCBI Taxonomy" id="358040"/>
    <lineage>
        <taxon>Eukaryota</taxon>
        <taxon>Metazoa</taxon>
        <taxon>Ecdysozoa</taxon>
        <taxon>Nematoda</taxon>
        <taxon>Chromadorea</taxon>
        <taxon>Rhabditida</taxon>
        <taxon>Rhabditina</taxon>
        <taxon>Diplogasteromorpha</taxon>
        <taxon>Diplogasteroidea</taxon>
        <taxon>Neodiplogasteridae</taxon>
        <taxon>Pristionchus</taxon>
    </lineage>
</organism>
<dbReference type="AlphaFoldDB" id="A0AAV5TYX8"/>
<accession>A0AAV5TYX8</accession>
<feature type="region of interest" description="Disordered" evidence="1">
    <location>
        <begin position="13"/>
        <end position="85"/>
    </location>
</feature>
<comment type="caution">
    <text evidence="2">The sequence shown here is derived from an EMBL/GenBank/DDBJ whole genome shotgun (WGS) entry which is preliminary data.</text>
</comment>
<gene>
    <name evidence="2" type="ORF">PENTCL1PPCAC_21938</name>
</gene>
<feature type="compositionally biased region" description="Polar residues" evidence="1">
    <location>
        <begin position="35"/>
        <end position="46"/>
    </location>
</feature>
<keyword evidence="3" id="KW-1185">Reference proteome</keyword>
<evidence type="ECO:0000313" key="2">
    <source>
        <dbReference type="EMBL" id="GMS99763.1"/>
    </source>
</evidence>
<name>A0AAV5TYX8_9BILA</name>
<feature type="compositionally biased region" description="Basic and acidic residues" evidence="1">
    <location>
        <begin position="13"/>
        <end position="34"/>
    </location>
</feature>
<protein>
    <submittedName>
        <fullName evidence="2">Uncharacterized protein</fullName>
    </submittedName>
</protein>
<feature type="compositionally biased region" description="Basic and acidic residues" evidence="1">
    <location>
        <begin position="47"/>
        <end position="56"/>
    </location>
</feature>
<feature type="non-terminal residue" evidence="2">
    <location>
        <position position="85"/>
    </location>
</feature>
<sequence length="85" mass="9203">MLLLLAYHFTVGDDSKSTKPPVKEDTSMTIDKESSTQTLTFVSTDSSTDKPLDKPADVNNDTEFRSANLSTNATTTLSDNNSTVV</sequence>
<evidence type="ECO:0000256" key="1">
    <source>
        <dbReference type="SAM" id="MobiDB-lite"/>
    </source>
</evidence>